<keyword evidence="9" id="KW-1185">Reference proteome</keyword>
<dbReference type="InterPro" id="IPR015422">
    <property type="entry name" value="PyrdxlP-dep_Trfase_small"/>
</dbReference>
<name>A0A2P2DG71_9LEPT</name>
<evidence type="ECO:0000256" key="4">
    <source>
        <dbReference type="ARBA" id="ARBA00022679"/>
    </source>
</evidence>
<dbReference type="AlphaFoldDB" id="A0A2P2DG71"/>
<dbReference type="CDD" id="cd00609">
    <property type="entry name" value="AAT_like"/>
    <property type="match status" value="1"/>
</dbReference>
<dbReference type="RefSeq" id="WP_108960532.1">
    <property type="nucleotide sequence ID" value="NZ_BFAZ01000009.1"/>
</dbReference>
<keyword evidence="3 8" id="KW-0032">Aminotransferase</keyword>
<evidence type="ECO:0000256" key="5">
    <source>
        <dbReference type="ARBA" id="ARBA00022898"/>
    </source>
</evidence>
<dbReference type="InterPro" id="IPR015424">
    <property type="entry name" value="PyrdxlP-dep_Trfase"/>
</dbReference>
<feature type="domain" description="Aminotransferase class I/classII large" evidence="7">
    <location>
        <begin position="67"/>
        <end position="383"/>
    </location>
</feature>
<dbReference type="InterPro" id="IPR051926">
    <property type="entry name" value="Ala_Aminotransferase"/>
</dbReference>
<dbReference type="GO" id="GO:0004021">
    <property type="term" value="F:L-alanine:2-oxoglutarate aminotransferase activity"/>
    <property type="evidence" value="ECO:0007669"/>
    <property type="project" value="UniProtKB-EC"/>
</dbReference>
<evidence type="ECO:0000256" key="2">
    <source>
        <dbReference type="ARBA" id="ARBA00007441"/>
    </source>
</evidence>
<accession>A0A2P2DG71</accession>
<dbReference type="EMBL" id="BFAZ01000009">
    <property type="protein sequence ID" value="GBF43637.1"/>
    <property type="molecule type" value="Genomic_DNA"/>
</dbReference>
<comment type="caution">
    <text evidence="8">The sequence shown here is derived from an EMBL/GenBank/DDBJ whole genome shotgun (WGS) entry which is preliminary data.</text>
</comment>
<organism evidence="8 9">
    <name type="scientific">Leptospira ellinghausenii</name>
    <dbReference type="NCBI Taxonomy" id="1917822"/>
    <lineage>
        <taxon>Bacteria</taxon>
        <taxon>Pseudomonadati</taxon>
        <taxon>Spirochaetota</taxon>
        <taxon>Spirochaetia</taxon>
        <taxon>Leptospirales</taxon>
        <taxon>Leptospiraceae</taxon>
        <taxon>Leptospira</taxon>
    </lineage>
</organism>
<gene>
    <name evidence="8" type="ORF">LPTSP2_29400</name>
</gene>
<evidence type="ECO:0000313" key="8">
    <source>
        <dbReference type="EMBL" id="GBF43637.1"/>
    </source>
</evidence>
<protein>
    <recommendedName>
        <fullName evidence="6">alanine transaminase</fullName>
        <ecNumber evidence="6">2.6.1.2</ecNumber>
    </recommendedName>
</protein>
<proteinExistence type="inferred from homology"/>
<dbReference type="PANTHER" id="PTHR43488">
    <property type="entry name" value="GLUTAMATE-PYRUVATE AMINOTRANSFERASE ALAA"/>
    <property type="match status" value="1"/>
</dbReference>
<keyword evidence="5" id="KW-0663">Pyridoxal phosphate</keyword>
<evidence type="ECO:0000256" key="6">
    <source>
        <dbReference type="ARBA" id="ARBA00026106"/>
    </source>
</evidence>
<comment type="similarity">
    <text evidence="2">Belongs to the class-I pyridoxal-phosphate-dependent aminotransferase family.</text>
</comment>
<dbReference type="PANTHER" id="PTHR43488:SF2">
    <property type="entry name" value="GLUTAMATE-PYRUVATE AMINOTRANSFERASE ALAA"/>
    <property type="match status" value="1"/>
</dbReference>
<dbReference type="Proteomes" id="UP000245206">
    <property type="component" value="Unassembled WGS sequence"/>
</dbReference>
<dbReference type="InterPro" id="IPR015421">
    <property type="entry name" value="PyrdxlP-dep_Trfase_major"/>
</dbReference>
<dbReference type="EC" id="2.6.1.2" evidence="6"/>
<evidence type="ECO:0000259" key="7">
    <source>
        <dbReference type="Pfam" id="PF00155"/>
    </source>
</evidence>
<reference evidence="9" key="1">
    <citation type="journal article" date="2019" name="Microbiol. Immunol.">
        <title>Molecular and phenotypic characterization of Leptospira johnsonii sp. nov., Leptospira ellinghausenii sp. nov. and Leptospira ryugenii sp. nov. isolated from soil and water in Japan.</title>
        <authorList>
            <person name="Masuzawa T."/>
            <person name="Saito M."/>
            <person name="Nakao R."/>
            <person name="Nikaido Y."/>
            <person name="Matsumoto M."/>
            <person name="Ogawa M."/>
            <person name="Yokoyama M."/>
            <person name="Hidaka Y."/>
            <person name="Tomita J."/>
            <person name="Sakakibara K."/>
            <person name="Suzuki K."/>
            <person name="Yasuda S."/>
            <person name="Sato H."/>
            <person name="Yamaguchi M."/>
            <person name="Yoshida S.I."/>
            <person name="Koizumi N."/>
            <person name="Kawamura Y."/>
        </authorList>
    </citation>
    <scope>NUCLEOTIDE SEQUENCE [LARGE SCALE GENOMIC DNA]</scope>
    <source>
        <strain evidence="9">E18</strain>
    </source>
</reference>
<dbReference type="Pfam" id="PF00155">
    <property type="entry name" value="Aminotran_1_2"/>
    <property type="match status" value="1"/>
</dbReference>
<dbReference type="Gene3D" id="3.40.640.10">
    <property type="entry name" value="Type I PLP-dependent aspartate aminotransferase-like (Major domain)"/>
    <property type="match status" value="1"/>
</dbReference>
<sequence length="397" mass="45252">MTKEHFHFSDRFGLLGDLNTENSIYQFKTERIKAGKPIIDLGNSNLTEMGLEFPPSVLTHILSNLNASIYDPIAEGLESTRNEISSLYLNRGIQVNASSFHLTASTSEAYSYLFKLLTNPGDEVLTPNPGYPLFSFLIGLENLKEVHYELKENQIDGSWVYDAETIANSISTKTKLIVLVSPSNPTGSKTTETFWKKWESFGFQIPVIVDEVFESYDFFGEPHHLPSNPNFPLFVCHGFSKMLALPQTKLAWILNLSPEPIKTEIQKKLSFISDTYLSVNSLVQLATNELLPWKTMVQNRIRTRIMRNYSICKDFVSQFSYCKKVHPIEAGWYFLLELNFDKKDEKIVGEILFNTGVLLHPGSWYGFSHNRCIVVISLVTEEEILEKGLDSIQSFFK</sequence>
<evidence type="ECO:0000313" key="9">
    <source>
        <dbReference type="Proteomes" id="UP000245206"/>
    </source>
</evidence>
<dbReference type="InterPro" id="IPR004839">
    <property type="entry name" value="Aminotransferase_I/II_large"/>
</dbReference>
<dbReference type="OrthoDB" id="9802328at2"/>
<dbReference type="SUPFAM" id="SSF53383">
    <property type="entry name" value="PLP-dependent transferases"/>
    <property type="match status" value="1"/>
</dbReference>
<comment type="cofactor">
    <cofactor evidence="1">
        <name>pyridoxal 5'-phosphate</name>
        <dbReference type="ChEBI" id="CHEBI:597326"/>
    </cofactor>
</comment>
<dbReference type="Gene3D" id="3.90.1150.10">
    <property type="entry name" value="Aspartate Aminotransferase, domain 1"/>
    <property type="match status" value="1"/>
</dbReference>
<evidence type="ECO:0000256" key="3">
    <source>
        <dbReference type="ARBA" id="ARBA00022576"/>
    </source>
</evidence>
<keyword evidence="4 8" id="KW-0808">Transferase</keyword>
<dbReference type="GO" id="GO:0030170">
    <property type="term" value="F:pyridoxal phosphate binding"/>
    <property type="evidence" value="ECO:0007669"/>
    <property type="project" value="InterPro"/>
</dbReference>
<evidence type="ECO:0000256" key="1">
    <source>
        <dbReference type="ARBA" id="ARBA00001933"/>
    </source>
</evidence>